<protein>
    <submittedName>
        <fullName evidence="2">Uncharacterized protein</fullName>
    </submittedName>
</protein>
<evidence type="ECO:0000313" key="2">
    <source>
        <dbReference type="EMBL" id="TWF71730.1"/>
    </source>
</evidence>
<feature type="region of interest" description="Disordered" evidence="1">
    <location>
        <begin position="169"/>
        <end position="194"/>
    </location>
</feature>
<accession>A0A561SA31</accession>
<dbReference type="EMBL" id="VIWT01000008">
    <property type="protein sequence ID" value="TWF71730.1"/>
    <property type="molecule type" value="Genomic_DNA"/>
</dbReference>
<evidence type="ECO:0000256" key="1">
    <source>
        <dbReference type="SAM" id="MobiDB-lite"/>
    </source>
</evidence>
<dbReference type="AlphaFoldDB" id="A0A561SA31"/>
<organism evidence="2 3">
    <name type="scientific">Kitasatospora viridis</name>
    <dbReference type="NCBI Taxonomy" id="281105"/>
    <lineage>
        <taxon>Bacteria</taxon>
        <taxon>Bacillati</taxon>
        <taxon>Actinomycetota</taxon>
        <taxon>Actinomycetes</taxon>
        <taxon>Kitasatosporales</taxon>
        <taxon>Streptomycetaceae</taxon>
        <taxon>Kitasatospora</taxon>
    </lineage>
</organism>
<sequence>MSTETIETPRKLPPRIKPRALKRRKDSLGFTYYRTSDGRYEITPMYAHRPRGGLTITIEQWRVEDLKNPKAENRFYGDLDTVRHLLCTRTREMPWVVGDMDQGILHVAASRKAARDWAEDFACAPLASRSHFEGSTCWDYRFNHPGEDGGTDVYIMRADHAHLHGFDAEQEPFYPYPDDPHEEGPRGRAWNEEN</sequence>
<dbReference type="Proteomes" id="UP000317940">
    <property type="component" value="Unassembled WGS sequence"/>
</dbReference>
<name>A0A561SA31_9ACTN</name>
<dbReference type="OrthoDB" id="9841138at2"/>
<gene>
    <name evidence="2" type="ORF">FHX73_18101</name>
</gene>
<reference evidence="2 3" key="1">
    <citation type="submission" date="2019-06" db="EMBL/GenBank/DDBJ databases">
        <title>Sequencing the genomes of 1000 actinobacteria strains.</title>
        <authorList>
            <person name="Klenk H.-P."/>
        </authorList>
    </citation>
    <scope>NUCLEOTIDE SEQUENCE [LARGE SCALE GENOMIC DNA]</scope>
    <source>
        <strain evidence="2 3">DSM 44826</strain>
    </source>
</reference>
<proteinExistence type="predicted"/>
<feature type="compositionally biased region" description="Basic and acidic residues" evidence="1">
    <location>
        <begin position="178"/>
        <end position="194"/>
    </location>
</feature>
<evidence type="ECO:0000313" key="3">
    <source>
        <dbReference type="Proteomes" id="UP000317940"/>
    </source>
</evidence>
<comment type="caution">
    <text evidence="2">The sequence shown here is derived from an EMBL/GenBank/DDBJ whole genome shotgun (WGS) entry which is preliminary data.</text>
</comment>
<keyword evidence="3" id="KW-1185">Reference proteome</keyword>
<dbReference type="RefSeq" id="WP_145911524.1">
    <property type="nucleotide sequence ID" value="NZ_BAAAMZ010000022.1"/>
</dbReference>